<keyword evidence="10" id="KW-1185">Reference proteome</keyword>
<keyword evidence="2" id="KW-1003">Cell membrane</keyword>
<comment type="caution">
    <text evidence="7">Lacks conserved residue(s) required for the propagation of feature annotation.</text>
</comment>
<evidence type="ECO:0000256" key="5">
    <source>
        <dbReference type="ARBA" id="ARBA00022989"/>
    </source>
</evidence>
<evidence type="ECO:0000259" key="8">
    <source>
        <dbReference type="Pfam" id="PF06808"/>
    </source>
</evidence>
<dbReference type="GO" id="GO:0022857">
    <property type="term" value="F:transmembrane transporter activity"/>
    <property type="evidence" value="ECO:0007669"/>
    <property type="project" value="UniProtKB-UniRule"/>
</dbReference>
<sequence length="423" mass="43894">MAWVASISFVLLVLGVPIAFALGLAGTFGIWQFGIPPQVIITRFFGGVDSFIFLAVPFYILAAELMNISGITDRIVRATSLVLGRVPGGTAYTNITASVLFAGVSGSAVADASALGRFFLKVMPEEGYTKEYAAAVTASSSIVGPIIPPSGLAIIMAAVSGLSIVDLFLAGVIPGLIMGLACVVVVFITAMTKGLPKSAIVVERKEMPRLLIESAVVAILPVIIVGGMVTGAFTATEGGGIAVFVALVLGLLVFRSMSIADVWRAVVVSARVTATIYFLVAAAAILSYALNLLGISGLVAAMVPLVGGDPTLFLIGVVILMLILGMFLDIGAALIIFVPLLMPTVMQLGIDPIQAAMVIILTLAMGLITPPFGVVLFVLMKIGNIGLSPLFKALIPFIIAQIGAILLLVFIPELSTWLPNLLN</sequence>
<dbReference type="NCBIfam" id="TIGR00786">
    <property type="entry name" value="dctM"/>
    <property type="match status" value="1"/>
</dbReference>
<dbReference type="GO" id="GO:0005886">
    <property type="term" value="C:plasma membrane"/>
    <property type="evidence" value="ECO:0007669"/>
    <property type="project" value="UniProtKB-SubCell"/>
</dbReference>
<dbReference type="Pfam" id="PF06808">
    <property type="entry name" value="DctM"/>
    <property type="match status" value="1"/>
</dbReference>
<comment type="subunit">
    <text evidence="7">The complex comprises the extracytoplasmic solute receptor protein and the two transmembrane proteins.</text>
</comment>
<keyword evidence="6 7" id="KW-0472">Membrane</keyword>
<feature type="transmembrane region" description="Helical" evidence="7">
    <location>
        <begin position="6"/>
        <end position="28"/>
    </location>
</feature>
<protein>
    <recommendedName>
        <fullName evidence="7">TRAP transporter large permease protein</fullName>
    </recommendedName>
</protein>
<evidence type="ECO:0000313" key="9">
    <source>
        <dbReference type="EMBL" id="SDG58799.1"/>
    </source>
</evidence>
<feature type="domain" description="TRAP C4-dicarboxylate transport system permease DctM subunit" evidence="8">
    <location>
        <begin position="9"/>
        <end position="414"/>
    </location>
</feature>
<dbReference type="EMBL" id="FNCS01000004">
    <property type="protein sequence ID" value="SDG58799.1"/>
    <property type="molecule type" value="Genomic_DNA"/>
</dbReference>
<evidence type="ECO:0000256" key="7">
    <source>
        <dbReference type="RuleBase" id="RU369079"/>
    </source>
</evidence>
<evidence type="ECO:0000256" key="2">
    <source>
        <dbReference type="ARBA" id="ARBA00022475"/>
    </source>
</evidence>
<comment type="similarity">
    <text evidence="7">Belongs to the TRAP transporter large permease family.</text>
</comment>
<dbReference type="OrthoDB" id="7847241at2"/>
<evidence type="ECO:0000256" key="6">
    <source>
        <dbReference type="ARBA" id="ARBA00023136"/>
    </source>
</evidence>
<feature type="transmembrane region" description="Helical" evidence="7">
    <location>
        <begin position="40"/>
        <end position="60"/>
    </location>
</feature>
<feature type="transmembrane region" description="Helical" evidence="7">
    <location>
        <begin position="210"/>
        <end position="235"/>
    </location>
</feature>
<keyword evidence="3 7" id="KW-0997">Cell inner membrane</keyword>
<evidence type="ECO:0000256" key="1">
    <source>
        <dbReference type="ARBA" id="ARBA00004429"/>
    </source>
</evidence>
<dbReference type="PIRSF" id="PIRSF006066">
    <property type="entry name" value="HI0050"/>
    <property type="match status" value="1"/>
</dbReference>
<dbReference type="PANTHER" id="PTHR33362:SF2">
    <property type="entry name" value="TRAP TRANSPORTER LARGE PERMEASE PROTEIN"/>
    <property type="match status" value="1"/>
</dbReference>
<comment type="function">
    <text evidence="7">Part of the tripartite ATP-independent periplasmic (TRAP) transport system.</text>
</comment>
<feature type="transmembrane region" description="Helical" evidence="7">
    <location>
        <begin position="132"/>
        <end position="155"/>
    </location>
</feature>
<organism evidence="9 10">
    <name type="scientific">Pelagibacterium luteolum</name>
    <dbReference type="NCBI Taxonomy" id="440168"/>
    <lineage>
        <taxon>Bacteria</taxon>
        <taxon>Pseudomonadati</taxon>
        <taxon>Pseudomonadota</taxon>
        <taxon>Alphaproteobacteria</taxon>
        <taxon>Hyphomicrobiales</taxon>
        <taxon>Devosiaceae</taxon>
        <taxon>Pelagibacterium</taxon>
    </lineage>
</organism>
<feature type="transmembrane region" description="Helical" evidence="7">
    <location>
        <begin position="390"/>
        <end position="411"/>
    </location>
</feature>
<dbReference type="PANTHER" id="PTHR33362">
    <property type="entry name" value="SIALIC ACID TRAP TRANSPORTER PERMEASE PROTEIN SIAT-RELATED"/>
    <property type="match status" value="1"/>
</dbReference>
<reference evidence="9 10" key="1">
    <citation type="submission" date="2016-10" db="EMBL/GenBank/DDBJ databases">
        <authorList>
            <person name="de Groot N.N."/>
        </authorList>
    </citation>
    <scope>NUCLEOTIDE SEQUENCE [LARGE SCALE GENOMIC DNA]</scope>
    <source>
        <strain evidence="9 10">CGMCC 1.10267</strain>
    </source>
</reference>
<dbReference type="InterPro" id="IPR010656">
    <property type="entry name" value="DctM"/>
</dbReference>
<proteinExistence type="inferred from homology"/>
<comment type="subcellular location">
    <subcellularLocation>
        <location evidence="1 7">Cell inner membrane</location>
        <topology evidence="1 7">Multi-pass membrane protein</topology>
    </subcellularLocation>
</comment>
<keyword evidence="4 7" id="KW-0812">Transmembrane</keyword>
<dbReference type="InterPro" id="IPR004681">
    <property type="entry name" value="TRAP_DctM"/>
</dbReference>
<evidence type="ECO:0000313" key="10">
    <source>
        <dbReference type="Proteomes" id="UP000199495"/>
    </source>
</evidence>
<feature type="transmembrane region" description="Helical" evidence="7">
    <location>
        <begin position="353"/>
        <end position="378"/>
    </location>
</feature>
<accession>A0A1G7VHD2</accession>
<evidence type="ECO:0000256" key="3">
    <source>
        <dbReference type="ARBA" id="ARBA00022519"/>
    </source>
</evidence>
<feature type="transmembrane region" description="Helical" evidence="7">
    <location>
        <begin position="167"/>
        <end position="190"/>
    </location>
</feature>
<feature type="transmembrane region" description="Helical" evidence="7">
    <location>
        <begin position="275"/>
        <end position="306"/>
    </location>
</feature>
<dbReference type="AlphaFoldDB" id="A0A1G7VHD2"/>
<name>A0A1G7VHD2_9HYPH</name>
<feature type="transmembrane region" description="Helical" evidence="7">
    <location>
        <begin position="241"/>
        <end position="263"/>
    </location>
</feature>
<gene>
    <name evidence="9" type="ORF">SAMN04487974_104122</name>
</gene>
<dbReference type="RefSeq" id="WP_090595209.1">
    <property type="nucleotide sequence ID" value="NZ_FNCS01000004.1"/>
</dbReference>
<keyword evidence="7" id="KW-0813">Transport</keyword>
<dbReference type="STRING" id="440168.SAMN04487974_104122"/>
<dbReference type="Proteomes" id="UP000199495">
    <property type="component" value="Unassembled WGS sequence"/>
</dbReference>
<keyword evidence="5 7" id="KW-1133">Transmembrane helix</keyword>
<evidence type="ECO:0000256" key="4">
    <source>
        <dbReference type="ARBA" id="ARBA00022692"/>
    </source>
</evidence>
<feature type="transmembrane region" description="Helical" evidence="7">
    <location>
        <begin position="312"/>
        <end position="341"/>
    </location>
</feature>